<proteinExistence type="inferred from homology"/>
<dbReference type="Proteomes" id="UP000661507">
    <property type="component" value="Unassembled WGS sequence"/>
</dbReference>
<keyword evidence="3" id="KW-0378">Hydrolase</keyword>
<dbReference type="CDD" id="cd07022">
    <property type="entry name" value="S49_Sppa_36K_type"/>
    <property type="match status" value="1"/>
</dbReference>
<comment type="caution">
    <text evidence="6">The sequence shown here is derived from an EMBL/GenBank/DDBJ whole genome shotgun (WGS) entry which is preliminary data.</text>
</comment>
<dbReference type="PANTHER" id="PTHR33209:SF1">
    <property type="entry name" value="PEPTIDASE S49 DOMAIN-CONTAINING PROTEIN"/>
    <property type="match status" value="1"/>
</dbReference>
<dbReference type="Gene3D" id="3.90.226.10">
    <property type="entry name" value="2-enoyl-CoA Hydratase, Chain A, domain 1"/>
    <property type="match status" value="1"/>
</dbReference>
<gene>
    <name evidence="6" type="ORF">GCM10011320_21770</name>
</gene>
<dbReference type="AlphaFoldDB" id="A0A917KJU8"/>
<dbReference type="InterPro" id="IPR033855">
    <property type="entry name" value="Protein_C"/>
</dbReference>
<dbReference type="GO" id="GO:0008236">
    <property type="term" value="F:serine-type peptidase activity"/>
    <property type="evidence" value="ECO:0007669"/>
    <property type="project" value="UniProtKB-KW"/>
</dbReference>
<accession>A0A917KJU8</accession>
<keyword evidence="7" id="KW-1185">Reference proteome</keyword>
<dbReference type="RefSeq" id="WP_188967082.1">
    <property type="nucleotide sequence ID" value="NZ_BMKW01000005.1"/>
</dbReference>
<name>A0A917KJU8_9PROT</name>
<evidence type="ECO:0000259" key="5">
    <source>
        <dbReference type="Pfam" id="PF01343"/>
    </source>
</evidence>
<organism evidence="6 7">
    <name type="scientific">Neoroseomonas lacus</name>
    <dbReference type="NCBI Taxonomy" id="287609"/>
    <lineage>
        <taxon>Bacteria</taxon>
        <taxon>Pseudomonadati</taxon>
        <taxon>Pseudomonadota</taxon>
        <taxon>Alphaproteobacteria</taxon>
        <taxon>Acetobacterales</taxon>
        <taxon>Acetobacteraceae</taxon>
        <taxon>Neoroseomonas</taxon>
    </lineage>
</organism>
<dbReference type="Pfam" id="PF01343">
    <property type="entry name" value="Peptidase_S49"/>
    <property type="match status" value="1"/>
</dbReference>
<dbReference type="GO" id="GO:0006508">
    <property type="term" value="P:proteolysis"/>
    <property type="evidence" value="ECO:0007669"/>
    <property type="project" value="UniProtKB-KW"/>
</dbReference>
<evidence type="ECO:0000256" key="4">
    <source>
        <dbReference type="ARBA" id="ARBA00022825"/>
    </source>
</evidence>
<sequence length="295" mass="30700">MNERFAHLSQRLFNRPLAILPGKAELAMAVLADRLGIAHLFRADGSVVEIHASAAGFEEEGGAGWREGYDIIGGVAVIEVEGMLVQRLGTLRPYCGMTGYDGLRTNLLSAVADPAVKAVAFIISSPGGEVAACFDLADTIFAARGEKPIWAICAEEAYSAAYAIASACDHITVPRTGGVGSIGVISMVVDFSQALAEGGIAVHFIHHGKRKAEVGRAEMQGVKPDLLARLQVEIDAVGELFIETVARNRGVSPKAIRALEAACLPALTGEAVKAGLADAVLAPDAAFAALLTTLG</sequence>
<reference evidence="6" key="1">
    <citation type="journal article" date="2014" name="Int. J. Syst. Evol. Microbiol.">
        <title>Complete genome sequence of Corynebacterium casei LMG S-19264T (=DSM 44701T), isolated from a smear-ripened cheese.</title>
        <authorList>
            <consortium name="US DOE Joint Genome Institute (JGI-PGF)"/>
            <person name="Walter F."/>
            <person name="Albersmeier A."/>
            <person name="Kalinowski J."/>
            <person name="Ruckert C."/>
        </authorList>
    </citation>
    <scope>NUCLEOTIDE SEQUENCE</scope>
    <source>
        <strain evidence="6">CGMCC 1.3617</strain>
    </source>
</reference>
<keyword evidence="4" id="KW-0720">Serine protease</keyword>
<evidence type="ECO:0000313" key="7">
    <source>
        <dbReference type="Proteomes" id="UP000661507"/>
    </source>
</evidence>
<dbReference type="EMBL" id="BMKW01000005">
    <property type="protein sequence ID" value="GGJ14134.1"/>
    <property type="molecule type" value="Genomic_DNA"/>
</dbReference>
<evidence type="ECO:0000256" key="3">
    <source>
        <dbReference type="ARBA" id="ARBA00022801"/>
    </source>
</evidence>
<reference evidence="6" key="2">
    <citation type="submission" date="2020-09" db="EMBL/GenBank/DDBJ databases">
        <authorList>
            <person name="Sun Q."/>
            <person name="Zhou Y."/>
        </authorList>
    </citation>
    <scope>NUCLEOTIDE SEQUENCE</scope>
    <source>
        <strain evidence="6">CGMCC 1.3617</strain>
    </source>
</reference>
<evidence type="ECO:0000256" key="2">
    <source>
        <dbReference type="ARBA" id="ARBA00022670"/>
    </source>
</evidence>
<dbReference type="PANTHER" id="PTHR33209">
    <property type="entry name" value="PROTEASE 4"/>
    <property type="match status" value="1"/>
</dbReference>
<keyword evidence="2" id="KW-0645">Protease</keyword>
<feature type="domain" description="Peptidase S49" evidence="5">
    <location>
        <begin position="145"/>
        <end position="288"/>
    </location>
</feature>
<dbReference type="InterPro" id="IPR002142">
    <property type="entry name" value="Peptidase_S49"/>
</dbReference>
<evidence type="ECO:0000256" key="1">
    <source>
        <dbReference type="ARBA" id="ARBA00008683"/>
    </source>
</evidence>
<dbReference type="InterPro" id="IPR029045">
    <property type="entry name" value="ClpP/crotonase-like_dom_sf"/>
</dbReference>
<evidence type="ECO:0000313" key="6">
    <source>
        <dbReference type="EMBL" id="GGJ14134.1"/>
    </source>
</evidence>
<protein>
    <recommendedName>
        <fullName evidence="5">Peptidase S49 domain-containing protein</fullName>
    </recommendedName>
</protein>
<dbReference type="SUPFAM" id="SSF52096">
    <property type="entry name" value="ClpP/crotonase"/>
    <property type="match status" value="1"/>
</dbReference>
<comment type="similarity">
    <text evidence="1">Belongs to the peptidase S49 family.</text>
</comment>